<dbReference type="GO" id="GO:0043565">
    <property type="term" value="F:sequence-specific DNA binding"/>
    <property type="evidence" value="ECO:0007669"/>
    <property type="project" value="InterPro"/>
</dbReference>
<dbReference type="PROSITE" id="PS00688">
    <property type="entry name" value="SIGMA54_INTERACT_3"/>
    <property type="match status" value="1"/>
</dbReference>
<dbReference type="EMBL" id="LAZR01045216">
    <property type="protein sequence ID" value="KKK99405.1"/>
    <property type="molecule type" value="Genomic_DNA"/>
</dbReference>
<dbReference type="SUPFAM" id="SSF46689">
    <property type="entry name" value="Homeodomain-like"/>
    <property type="match status" value="1"/>
</dbReference>
<feature type="non-terminal residue" evidence="6">
    <location>
        <position position="1"/>
    </location>
</feature>
<sequence length="454" mass="49915">LVIGKDSQTHQNLRPFASQLFAADDISDLPQMIHSVEPQLMVFDPDVSRQQLCTFLETAAKNHPNIPVVVLGSDNDTDIAAKVIDLGAMEYVADRHQDRIAEIICEIENTDNNQKDDNFFADQCPPSVAMAGKSPAMVKALQMMNIVAQSLCNPVLIVGETGTGKELAAKAVHVIRNGSSGKFVAINCAALTANLLESELFGHVKGSFTSADREKIGLLEIAGTGTVFLDEISEMPLDLQAKLLRLLQEKTFRKVGGIKDIKCKATIIASSNRNLLKEAKKGKFRKDLYYRLSICPVTLAPLRAESRTEDISLLTEYFIRNSNICPEKKGQVKGLTKLAAQALEKHNWPGNVRELKNVIDRAIMLETTDKIGLSNLIIHPEQYDDIQQPTAPGIKDFSLETAEKELIAKALTEAGWQKTRAAGMLGITRATLYAKVKQYNIQQNTEHNVPAVAT</sequence>
<dbReference type="InterPro" id="IPR025944">
    <property type="entry name" value="Sigma_54_int_dom_CS"/>
</dbReference>
<dbReference type="CDD" id="cd00009">
    <property type="entry name" value="AAA"/>
    <property type="match status" value="1"/>
</dbReference>
<reference evidence="6" key="1">
    <citation type="journal article" date="2015" name="Nature">
        <title>Complex archaea that bridge the gap between prokaryotes and eukaryotes.</title>
        <authorList>
            <person name="Spang A."/>
            <person name="Saw J.H."/>
            <person name="Jorgensen S.L."/>
            <person name="Zaremba-Niedzwiedzka K."/>
            <person name="Martijn J."/>
            <person name="Lind A.E."/>
            <person name="van Eijk R."/>
            <person name="Schleper C."/>
            <person name="Guy L."/>
            <person name="Ettema T.J."/>
        </authorList>
    </citation>
    <scope>NUCLEOTIDE SEQUENCE</scope>
</reference>
<evidence type="ECO:0000256" key="4">
    <source>
        <dbReference type="ARBA" id="ARBA00023163"/>
    </source>
</evidence>
<dbReference type="Gene3D" id="3.40.50.2300">
    <property type="match status" value="1"/>
</dbReference>
<keyword evidence="2" id="KW-0067">ATP-binding</keyword>
<dbReference type="FunFam" id="3.40.50.300:FF:000006">
    <property type="entry name" value="DNA-binding transcriptional regulator NtrC"/>
    <property type="match status" value="1"/>
</dbReference>
<dbReference type="Gene3D" id="1.10.8.60">
    <property type="match status" value="1"/>
</dbReference>
<dbReference type="InterPro" id="IPR009057">
    <property type="entry name" value="Homeodomain-like_sf"/>
</dbReference>
<dbReference type="Pfam" id="PF00158">
    <property type="entry name" value="Sigma54_activat"/>
    <property type="match status" value="1"/>
</dbReference>
<dbReference type="PRINTS" id="PR01590">
    <property type="entry name" value="HTHFIS"/>
</dbReference>
<evidence type="ECO:0000256" key="3">
    <source>
        <dbReference type="ARBA" id="ARBA00023015"/>
    </source>
</evidence>
<keyword evidence="4" id="KW-0804">Transcription</keyword>
<dbReference type="GO" id="GO:0005524">
    <property type="term" value="F:ATP binding"/>
    <property type="evidence" value="ECO:0007669"/>
    <property type="project" value="UniProtKB-KW"/>
</dbReference>
<accession>A0A0F9AMA1</accession>
<organism evidence="6">
    <name type="scientific">marine sediment metagenome</name>
    <dbReference type="NCBI Taxonomy" id="412755"/>
    <lineage>
        <taxon>unclassified sequences</taxon>
        <taxon>metagenomes</taxon>
        <taxon>ecological metagenomes</taxon>
    </lineage>
</organism>
<dbReference type="GO" id="GO:0006355">
    <property type="term" value="P:regulation of DNA-templated transcription"/>
    <property type="evidence" value="ECO:0007669"/>
    <property type="project" value="InterPro"/>
</dbReference>
<evidence type="ECO:0000256" key="1">
    <source>
        <dbReference type="ARBA" id="ARBA00022741"/>
    </source>
</evidence>
<feature type="domain" description="Sigma-54 factor interaction" evidence="5">
    <location>
        <begin position="130"/>
        <end position="364"/>
    </location>
</feature>
<dbReference type="Gene3D" id="3.40.50.300">
    <property type="entry name" value="P-loop containing nucleotide triphosphate hydrolases"/>
    <property type="match status" value="1"/>
</dbReference>
<protein>
    <recommendedName>
        <fullName evidence="5">Sigma-54 factor interaction domain-containing protein</fullName>
    </recommendedName>
</protein>
<dbReference type="InterPro" id="IPR002078">
    <property type="entry name" value="Sigma_54_int"/>
</dbReference>
<name>A0A0F9AMA1_9ZZZZ</name>
<dbReference type="Pfam" id="PF02954">
    <property type="entry name" value="HTH_8"/>
    <property type="match status" value="1"/>
</dbReference>
<keyword evidence="1" id="KW-0547">Nucleotide-binding</keyword>
<dbReference type="PROSITE" id="PS50045">
    <property type="entry name" value="SIGMA54_INTERACT_4"/>
    <property type="match status" value="1"/>
</dbReference>
<evidence type="ECO:0000259" key="5">
    <source>
        <dbReference type="PROSITE" id="PS50045"/>
    </source>
</evidence>
<dbReference type="InterPro" id="IPR002197">
    <property type="entry name" value="HTH_Fis"/>
</dbReference>
<comment type="caution">
    <text evidence="6">The sequence shown here is derived from an EMBL/GenBank/DDBJ whole genome shotgun (WGS) entry which is preliminary data.</text>
</comment>
<dbReference type="SUPFAM" id="SSF52172">
    <property type="entry name" value="CheY-like"/>
    <property type="match status" value="1"/>
</dbReference>
<dbReference type="AlphaFoldDB" id="A0A0F9AMA1"/>
<keyword evidence="3" id="KW-0805">Transcription regulation</keyword>
<dbReference type="Gene3D" id="1.10.10.60">
    <property type="entry name" value="Homeodomain-like"/>
    <property type="match status" value="1"/>
</dbReference>
<dbReference type="Pfam" id="PF25601">
    <property type="entry name" value="AAA_lid_14"/>
    <property type="match status" value="1"/>
</dbReference>
<dbReference type="InterPro" id="IPR011006">
    <property type="entry name" value="CheY-like_superfamily"/>
</dbReference>
<dbReference type="SMART" id="SM00382">
    <property type="entry name" value="AAA"/>
    <property type="match status" value="1"/>
</dbReference>
<dbReference type="InterPro" id="IPR058031">
    <property type="entry name" value="AAA_lid_NorR"/>
</dbReference>
<dbReference type="SUPFAM" id="SSF52540">
    <property type="entry name" value="P-loop containing nucleoside triphosphate hydrolases"/>
    <property type="match status" value="1"/>
</dbReference>
<gene>
    <name evidence="6" type="ORF">LCGC14_2633080</name>
</gene>
<evidence type="ECO:0000256" key="2">
    <source>
        <dbReference type="ARBA" id="ARBA00022840"/>
    </source>
</evidence>
<dbReference type="InterPro" id="IPR027417">
    <property type="entry name" value="P-loop_NTPase"/>
</dbReference>
<dbReference type="InterPro" id="IPR003593">
    <property type="entry name" value="AAA+_ATPase"/>
</dbReference>
<evidence type="ECO:0000313" key="6">
    <source>
        <dbReference type="EMBL" id="KKK99405.1"/>
    </source>
</evidence>
<proteinExistence type="predicted"/>
<dbReference type="PANTHER" id="PTHR32071">
    <property type="entry name" value="TRANSCRIPTIONAL REGULATORY PROTEIN"/>
    <property type="match status" value="1"/>
</dbReference>